<keyword evidence="11" id="KW-1185">Reference proteome</keyword>
<dbReference type="InterPro" id="IPR045860">
    <property type="entry name" value="Snake_toxin-like_sf"/>
</dbReference>
<organism evidence="10 11">
    <name type="scientific">Brassicogethes aeneus</name>
    <name type="common">Rape pollen beetle</name>
    <name type="synonym">Meligethes aeneus</name>
    <dbReference type="NCBI Taxonomy" id="1431903"/>
    <lineage>
        <taxon>Eukaryota</taxon>
        <taxon>Metazoa</taxon>
        <taxon>Ecdysozoa</taxon>
        <taxon>Arthropoda</taxon>
        <taxon>Hexapoda</taxon>
        <taxon>Insecta</taxon>
        <taxon>Pterygota</taxon>
        <taxon>Neoptera</taxon>
        <taxon>Endopterygota</taxon>
        <taxon>Coleoptera</taxon>
        <taxon>Polyphaga</taxon>
        <taxon>Cucujiformia</taxon>
        <taxon>Nitidulidae</taxon>
        <taxon>Meligethinae</taxon>
        <taxon>Brassicogethes</taxon>
    </lineage>
</organism>
<keyword evidence="7" id="KW-0325">Glycoprotein</keyword>
<dbReference type="InterPro" id="IPR031424">
    <property type="entry name" value="QVR-like"/>
</dbReference>
<evidence type="ECO:0000256" key="9">
    <source>
        <dbReference type="SAM" id="SignalP"/>
    </source>
</evidence>
<evidence type="ECO:0000256" key="8">
    <source>
        <dbReference type="ARBA" id="ARBA00023288"/>
    </source>
</evidence>
<dbReference type="PANTHER" id="PTHR33562">
    <property type="entry name" value="ATILLA, ISOFORM B-RELATED-RELATED"/>
    <property type="match status" value="1"/>
</dbReference>
<evidence type="ECO:0000313" key="10">
    <source>
        <dbReference type="EMBL" id="CAH0552657.1"/>
    </source>
</evidence>
<keyword evidence="3" id="KW-0812">Transmembrane</keyword>
<dbReference type="InterPro" id="IPR050975">
    <property type="entry name" value="Sleep_regulator"/>
</dbReference>
<dbReference type="GO" id="GO:0032222">
    <property type="term" value="P:regulation of synaptic transmission, cholinergic"/>
    <property type="evidence" value="ECO:0007669"/>
    <property type="project" value="InterPro"/>
</dbReference>
<gene>
    <name evidence="10" type="ORF">MELIAE_LOCUS4830</name>
</gene>
<reference evidence="10" key="1">
    <citation type="submission" date="2021-12" db="EMBL/GenBank/DDBJ databases">
        <authorList>
            <person name="King R."/>
        </authorList>
    </citation>
    <scope>NUCLEOTIDE SEQUENCE</scope>
</reference>
<accession>A0A9P0FFN9</accession>
<keyword evidence="2" id="KW-0336">GPI-anchor</keyword>
<keyword evidence="5" id="KW-1133">Transmembrane helix</keyword>
<evidence type="ECO:0000256" key="4">
    <source>
        <dbReference type="ARBA" id="ARBA00022729"/>
    </source>
</evidence>
<feature type="signal peptide" evidence="9">
    <location>
        <begin position="1"/>
        <end position="24"/>
    </location>
</feature>
<dbReference type="AlphaFoldDB" id="A0A9P0FFN9"/>
<evidence type="ECO:0000256" key="6">
    <source>
        <dbReference type="ARBA" id="ARBA00023136"/>
    </source>
</evidence>
<evidence type="ECO:0000256" key="3">
    <source>
        <dbReference type="ARBA" id="ARBA00022692"/>
    </source>
</evidence>
<keyword evidence="4 9" id="KW-0732">Signal</keyword>
<sequence>MPSFSLKFLLVIYCFSNVFELVYGIKCYQCSAAKSLDCSDMMVHMDGIQPHECDSVFEAEYCVKSTSLDDGIGSKRFCSSIDLGNYCNYVKQPGDLITYRSCVFTCSSDGCNSSSNHIQNLHFFILLLFCLLF</sequence>
<evidence type="ECO:0000313" key="11">
    <source>
        <dbReference type="Proteomes" id="UP001154078"/>
    </source>
</evidence>
<evidence type="ECO:0008006" key="12">
    <source>
        <dbReference type="Google" id="ProtNLM"/>
    </source>
</evidence>
<keyword evidence="8" id="KW-0449">Lipoprotein</keyword>
<dbReference type="SUPFAM" id="SSF57302">
    <property type="entry name" value="Snake toxin-like"/>
    <property type="match status" value="1"/>
</dbReference>
<dbReference type="Pfam" id="PF17064">
    <property type="entry name" value="QVR"/>
    <property type="match status" value="1"/>
</dbReference>
<dbReference type="Proteomes" id="UP001154078">
    <property type="component" value="Chromosome 3"/>
</dbReference>
<dbReference type="OrthoDB" id="8188641at2759"/>
<protein>
    <recommendedName>
        <fullName evidence="12">Protein sleepless</fullName>
    </recommendedName>
</protein>
<dbReference type="GO" id="GO:0030431">
    <property type="term" value="P:sleep"/>
    <property type="evidence" value="ECO:0007669"/>
    <property type="project" value="InterPro"/>
</dbReference>
<proteinExistence type="predicted"/>
<evidence type="ECO:0000256" key="5">
    <source>
        <dbReference type="ARBA" id="ARBA00022989"/>
    </source>
</evidence>
<dbReference type="CDD" id="cd23590">
    <property type="entry name" value="TFP_LU_ECD_Bou"/>
    <property type="match status" value="1"/>
</dbReference>
<name>A0A9P0FFN9_BRAAE</name>
<feature type="chain" id="PRO_5040250924" description="Protein sleepless" evidence="9">
    <location>
        <begin position="25"/>
        <end position="133"/>
    </location>
</feature>
<dbReference type="EMBL" id="OV121134">
    <property type="protein sequence ID" value="CAH0552657.1"/>
    <property type="molecule type" value="Genomic_DNA"/>
</dbReference>
<evidence type="ECO:0000256" key="1">
    <source>
        <dbReference type="ARBA" id="ARBA00004589"/>
    </source>
</evidence>
<dbReference type="PANTHER" id="PTHR33562:SF18">
    <property type="entry name" value="BOUDIN-RELATED"/>
    <property type="match status" value="1"/>
</dbReference>
<keyword evidence="6" id="KW-0472">Membrane</keyword>
<comment type="subcellular location">
    <subcellularLocation>
        <location evidence="1">Membrane</location>
        <topology evidence="1">Lipid-anchor</topology>
        <topology evidence="1">GPI-anchor</topology>
    </subcellularLocation>
</comment>
<evidence type="ECO:0000256" key="7">
    <source>
        <dbReference type="ARBA" id="ARBA00023180"/>
    </source>
</evidence>
<evidence type="ECO:0000256" key="2">
    <source>
        <dbReference type="ARBA" id="ARBA00022622"/>
    </source>
</evidence>
<dbReference type="GO" id="GO:0098552">
    <property type="term" value="C:side of membrane"/>
    <property type="evidence" value="ECO:0007669"/>
    <property type="project" value="UniProtKB-KW"/>
</dbReference>